<dbReference type="PANTHER" id="PTHR46115">
    <property type="entry name" value="THIOREDOXIN-LIKE PROTEIN 1"/>
    <property type="match status" value="1"/>
</dbReference>
<dbReference type="PROSITE" id="PS00194">
    <property type="entry name" value="THIOREDOXIN_1"/>
    <property type="match status" value="1"/>
</dbReference>
<keyword evidence="2" id="KW-0676">Redox-active center</keyword>
<reference evidence="4" key="1">
    <citation type="submission" date="2025-08" db="UniProtKB">
        <authorList>
            <consortium name="Ensembl"/>
        </authorList>
    </citation>
    <scope>IDENTIFICATION</scope>
</reference>
<name>A0A8C6U9P3_9GOBI</name>
<dbReference type="InterPro" id="IPR036249">
    <property type="entry name" value="Thioredoxin-like_sf"/>
</dbReference>
<dbReference type="AlphaFoldDB" id="A0A8C6U9P3"/>
<protein>
    <recommendedName>
        <fullName evidence="3">Thioredoxin domain-containing protein</fullName>
    </recommendedName>
</protein>
<sequence length="105" mass="11534">KIDFLRILSVAAGKELKAAGSKLVVVDFTASWCGPCKMIAPVFEVRNENKDVVFLKVDVDEASDVSEKCGISSMPTFQFYKNGEKLEQFSGASEEKLRATVAKLK</sequence>
<evidence type="ECO:0000259" key="3">
    <source>
        <dbReference type="PROSITE" id="PS51352"/>
    </source>
</evidence>
<dbReference type="Ensembl" id="ENSNMLT00000036846.1">
    <property type="protein sequence ID" value="ENSNMLP00000033099.1"/>
    <property type="gene ID" value="ENSNMLG00000020294.1"/>
</dbReference>
<keyword evidence="5" id="KW-1185">Reference proteome</keyword>
<dbReference type="Pfam" id="PF00085">
    <property type="entry name" value="Thioredoxin"/>
    <property type="match status" value="1"/>
</dbReference>
<evidence type="ECO:0000256" key="1">
    <source>
        <dbReference type="ARBA" id="ARBA00023157"/>
    </source>
</evidence>
<dbReference type="SUPFAM" id="SSF52833">
    <property type="entry name" value="Thioredoxin-like"/>
    <property type="match status" value="1"/>
</dbReference>
<accession>A0A8C6U9P3</accession>
<feature type="domain" description="Thioredoxin" evidence="3">
    <location>
        <begin position="1"/>
        <end position="105"/>
    </location>
</feature>
<evidence type="ECO:0000256" key="2">
    <source>
        <dbReference type="ARBA" id="ARBA00023284"/>
    </source>
</evidence>
<dbReference type="InterPro" id="IPR013766">
    <property type="entry name" value="Thioredoxin_domain"/>
</dbReference>
<organism evidence="4 5">
    <name type="scientific">Neogobius melanostomus</name>
    <name type="common">round goby</name>
    <dbReference type="NCBI Taxonomy" id="47308"/>
    <lineage>
        <taxon>Eukaryota</taxon>
        <taxon>Metazoa</taxon>
        <taxon>Chordata</taxon>
        <taxon>Craniata</taxon>
        <taxon>Vertebrata</taxon>
        <taxon>Euteleostomi</taxon>
        <taxon>Actinopterygii</taxon>
        <taxon>Neopterygii</taxon>
        <taxon>Teleostei</taxon>
        <taxon>Neoteleostei</taxon>
        <taxon>Acanthomorphata</taxon>
        <taxon>Gobiaria</taxon>
        <taxon>Gobiiformes</taxon>
        <taxon>Gobioidei</taxon>
        <taxon>Gobiidae</taxon>
        <taxon>Benthophilinae</taxon>
        <taxon>Neogobiini</taxon>
        <taxon>Neogobius</taxon>
    </lineage>
</organism>
<proteinExistence type="predicted"/>
<dbReference type="PROSITE" id="PS51352">
    <property type="entry name" value="THIOREDOXIN_2"/>
    <property type="match status" value="1"/>
</dbReference>
<dbReference type="FunFam" id="3.40.30.10:FF:000245">
    <property type="entry name" value="Thioredoxin"/>
    <property type="match status" value="1"/>
</dbReference>
<dbReference type="CDD" id="cd02947">
    <property type="entry name" value="TRX_family"/>
    <property type="match status" value="1"/>
</dbReference>
<dbReference type="Gene3D" id="3.40.30.10">
    <property type="entry name" value="Glutaredoxin"/>
    <property type="match status" value="1"/>
</dbReference>
<dbReference type="PRINTS" id="PR00421">
    <property type="entry name" value="THIOREDOXIN"/>
</dbReference>
<evidence type="ECO:0000313" key="5">
    <source>
        <dbReference type="Proteomes" id="UP000694523"/>
    </source>
</evidence>
<keyword evidence="1" id="KW-1015">Disulfide bond</keyword>
<dbReference type="InterPro" id="IPR017937">
    <property type="entry name" value="Thioredoxin_CS"/>
</dbReference>
<dbReference type="Proteomes" id="UP000694523">
    <property type="component" value="Unplaced"/>
</dbReference>
<evidence type="ECO:0000313" key="4">
    <source>
        <dbReference type="Ensembl" id="ENSNMLP00000033099.1"/>
    </source>
</evidence>
<reference evidence="4" key="2">
    <citation type="submission" date="2025-09" db="UniProtKB">
        <authorList>
            <consortium name="Ensembl"/>
        </authorList>
    </citation>
    <scope>IDENTIFICATION</scope>
</reference>